<evidence type="ECO:0000259" key="5">
    <source>
        <dbReference type="PROSITE" id="PS50937"/>
    </source>
</evidence>
<evidence type="ECO:0000313" key="6">
    <source>
        <dbReference type="EMBL" id="CCH78876.1"/>
    </source>
</evidence>
<keyword evidence="3" id="KW-0010">Activator</keyword>
<dbReference type="InterPro" id="IPR009061">
    <property type="entry name" value="DNA-bd_dom_put_sf"/>
</dbReference>
<dbReference type="SMART" id="SM00422">
    <property type="entry name" value="HTH_MERR"/>
    <property type="match status" value="1"/>
</dbReference>
<keyword evidence="7" id="KW-1185">Reference proteome</keyword>
<dbReference type="InterPro" id="IPR036244">
    <property type="entry name" value="TipA-like_antibiotic-bd"/>
</dbReference>
<dbReference type="SUPFAM" id="SSF46955">
    <property type="entry name" value="Putative DNA-binding domain"/>
    <property type="match status" value="1"/>
</dbReference>
<gene>
    <name evidence="6" type="primary">tipA</name>
    <name evidence="6" type="ORF">BN12_3630002</name>
</gene>
<feature type="domain" description="HTH merR-type" evidence="5">
    <location>
        <begin position="13"/>
        <end position="82"/>
    </location>
</feature>
<evidence type="ECO:0000256" key="2">
    <source>
        <dbReference type="ARBA" id="ARBA00023125"/>
    </source>
</evidence>
<keyword evidence="2" id="KW-0238">DNA-binding</keyword>
<dbReference type="InterPro" id="IPR047057">
    <property type="entry name" value="MerR_fam"/>
</dbReference>
<evidence type="ECO:0000313" key="7">
    <source>
        <dbReference type="Proteomes" id="UP000035721"/>
    </source>
</evidence>
<dbReference type="InterPro" id="IPR012925">
    <property type="entry name" value="TipAS_dom"/>
</dbReference>
<dbReference type="SUPFAM" id="SSF89082">
    <property type="entry name" value="Antibiotic binding domain of TipA-like multidrug resistance regulators"/>
    <property type="match status" value="1"/>
</dbReference>
<dbReference type="CDD" id="cd01106">
    <property type="entry name" value="HTH_TipAL-Mta"/>
    <property type="match status" value="1"/>
</dbReference>
<dbReference type="GO" id="GO:0003700">
    <property type="term" value="F:DNA-binding transcription factor activity"/>
    <property type="evidence" value="ECO:0007669"/>
    <property type="project" value="InterPro"/>
</dbReference>
<evidence type="ECO:0000256" key="1">
    <source>
        <dbReference type="ARBA" id="ARBA00023015"/>
    </source>
</evidence>
<dbReference type="GO" id="GO:0003677">
    <property type="term" value="F:DNA binding"/>
    <property type="evidence" value="ECO:0007669"/>
    <property type="project" value="UniProtKB-KW"/>
</dbReference>
<dbReference type="PROSITE" id="PS50937">
    <property type="entry name" value="HTH_MERR_2"/>
    <property type="match status" value="1"/>
</dbReference>
<dbReference type="AlphaFoldDB" id="A0A077LZ10"/>
<dbReference type="Pfam" id="PF07739">
    <property type="entry name" value="TipAS"/>
    <property type="match status" value="1"/>
</dbReference>
<dbReference type="PANTHER" id="PTHR30204">
    <property type="entry name" value="REDOX-CYCLING DRUG-SENSING TRANSCRIPTIONAL ACTIVATOR SOXR"/>
    <property type="match status" value="1"/>
</dbReference>
<evidence type="ECO:0000256" key="4">
    <source>
        <dbReference type="ARBA" id="ARBA00023163"/>
    </source>
</evidence>
<dbReference type="PRINTS" id="PR00040">
    <property type="entry name" value="HTHMERR"/>
</dbReference>
<sequence length="275" mass="30796">MTRRTQVAEQVEPMTVGQVATAYGITVRTLHHYDEIGLLVPSERSYAGYRLYTASDLSRLQSIVVYRRLGFGLEEIAELLAAESSGDATAARVEHLRRQRATVRSRLDELSELVGAIDRALEREMSNQPATPHDLKELFGESFDDYQGEAEERWGETDAWKESKRRTARYTKADWAQVKEESDALARGFLDAKRAGLPPTSTEAMDAAEAHRQHIDTRFYACPPAFHRNLGELYVSDPRYTENYDGAYGEPGLSEYVRAAIMANADRQEAAGTAG</sequence>
<dbReference type="InterPro" id="IPR000551">
    <property type="entry name" value="MerR-type_HTH_dom"/>
</dbReference>
<proteinExistence type="predicted"/>
<dbReference type="Gene3D" id="1.10.1660.10">
    <property type="match status" value="1"/>
</dbReference>
<accession>A0A077LZ10</accession>
<evidence type="ECO:0000256" key="3">
    <source>
        <dbReference type="ARBA" id="ARBA00023159"/>
    </source>
</evidence>
<keyword evidence="1" id="KW-0805">Transcription regulation</keyword>
<organism evidence="6 7">
    <name type="scientific">Nostocoides japonicum T1-X7</name>
    <dbReference type="NCBI Taxonomy" id="1194083"/>
    <lineage>
        <taxon>Bacteria</taxon>
        <taxon>Bacillati</taxon>
        <taxon>Actinomycetota</taxon>
        <taxon>Actinomycetes</taxon>
        <taxon>Micrococcales</taxon>
        <taxon>Intrasporangiaceae</taxon>
        <taxon>Nostocoides</taxon>
    </lineage>
</organism>
<reference evidence="6 7" key="1">
    <citation type="journal article" date="2013" name="ISME J.">
        <title>A metabolic model for members of the genus Tetrasphaera involved in enhanced biological phosphorus removal.</title>
        <authorList>
            <person name="Kristiansen R."/>
            <person name="Nguyen H.T.T."/>
            <person name="Saunders A.M."/>
            <person name="Nielsen J.L."/>
            <person name="Wimmer R."/>
            <person name="Le V.Q."/>
            <person name="McIlroy S.J."/>
            <person name="Petrovski S."/>
            <person name="Seviour R.J."/>
            <person name="Calteau A."/>
            <person name="Nielsen K.L."/>
            <person name="Nielsen P.H."/>
        </authorList>
    </citation>
    <scope>NUCLEOTIDE SEQUENCE [LARGE SCALE GENOMIC DNA]</scope>
    <source>
        <strain evidence="6 7">T1-X7</strain>
    </source>
</reference>
<dbReference type="OrthoDB" id="9809391at2"/>
<protein>
    <submittedName>
        <fullName evidence="6">HTH-type transcriptional activator tipA</fullName>
    </submittedName>
</protein>
<dbReference type="PANTHER" id="PTHR30204:SF90">
    <property type="entry name" value="HTH-TYPE TRANSCRIPTIONAL ACTIVATOR MTA"/>
    <property type="match status" value="1"/>
</dbReference>
<dbReference type="STRING" id="1194083.BN12_3630002"/>
<name>A0A077LZ10_9MICO</name>
<dbReference type="EMBL" id="CAJB01000294">
    <property type="protein sequence ID" value="CCH78876.1"/>
    <property type="molecule type" value="Genomic_DNA"/>
</dbReference>
<dbReference type="Pfam" id="PF13411">
    <property type="entry name" value="MerR_1"/>
    <property type="match status" value="1"/>
</dbReference>
<dbReference type="Proteomes" id="UP000035721">
    <property type="component" value="Unassembled WGS sequence"/>
</dbReference>
<keyword evidence="4" id="KW-0804">Transcription</keyword>
<dbReference type="Gene3D" id="1.10.490.50">
    <property type="entry name" value="Antibiotic binding domain of TipA-like multidrug resistance regulators"/>
    <property type="match status" value="1"/>
</dbReference>
<dbReference type="RefSeq" id="WP_048556542.1">
    <property type="nucleotide sequence ID" value="NZ_HF570958.1"/>
</dbReference>
<comment type="caution">
    <text evidence="6">The sequence shown here is derived from an EMBL/GenBank/DDBJ whole genome shotgun (WGS) entry which is preliminary data.</text>
</comment>